<accession>A0A165NGY9</accession>
<dbReference type="Proteomes" id="UP000076761">
    <property type="component" value="Unassembled WGS sequence"/>
</dbReference>
<dbReference type="InterPro" id="IPR000719">
    <property type="entry name" value="Prot_kinase_dom"/>
</dbReference>
<dbReference type="InterPro" id="IPR008266">
    <property type="entry name" value="Tyr_kinase_AS"/>
</dbReference>
<protein>
    <recommendedName>
        <fullName evidence="1">Protein kinase domain-containing protein</fullName>
    </recommendedName>
</protein>
<keyword evidence="3" id="KW-1185">Reference proteome</keyword>
<dbReference type="OrthoDB" id="5592585at2759"/>
<evidence type="ECO:0000259" key="1">
    <source>
        <dbReference type="PROSITE" id="PS50011"/>
    </source>
</evidence>
<feature type="non-terminal residue" evidence="2">
    <location>
        <position position="1"/>
    </location>
</feature>
<feature type="non-terminal residue" evidence="2">
    <location>
        <position position="195"/>
    </location>
</feature>
<gene>
    <name evidence="2" type="ORF">NEOLEDRAFT_1039253</name>
</gene>
<dbReference type="GO" id="GO:0004672">
    <property type="term" value="F:protein kinase activity"/>
    <property type="evidence" value="ECO:0007669"/>
    <property type="project" value="InterPro"/>
</dbReference>
<reference evidence="2 3" key="1">
    <citation type="journal article" date="2016" name="Mol. Biol. Evol.">
        <title>Comparative Genomics of Early-Diverging Mushroom-Forming Fungi Provides Insights into the Origins of Lignocellulose Decay Capabilities.</title>
        <authorList>
            <person name="Nagy L.G."/>
            <person name="Riley R."/>
            <person name="Tritt A."/>
            <person name="Adam C."/>
            <person name="Daum C."/>
            <person name="Floudas D."/>
            <person name="Sun H."/>
            <person name="Yadav J.S."/>
            <person name="Pangilinan J."/>
            <person name="Larsson K.H."/>
            <person name="Matsuura K."/>
            <person name="Barry K."/>
            <person name="Labutti K."/>
            <person name="Kuo R."/>
            <person name="Ohm R.A."/>
            <person name="Bhattacharya S.S."/>
            <person name="Shirouzu T."/>
            <person name="Yoshinaga Y."/>
            <person name="Martin F.M."/>
            <person name="Grigoriev I.V."/>
            <person name="Hibbett D.S."/>
        </authorList>
    </citation>
    <scope>NUCLEOTIDE SEQUENCE [LARGE SCALE GENOMIC DNA]</scope>
    <source>
        <strain evidence="2 3">HHB14362 ss-1</strain>
    </source>
</reference>
<dbReference type="InParanoid" id="A0A165NGY9"/>
<dbReference type="InterPro" id="IPR011009">
    <property type="entry name" value="Kinase-like_dom_sf"/>
</dbReference>
<name>A0A165NGY9_9AGAM</name>
<dbReference type="GO" id="GO:0005524">
    <property type="term" value="F:ATP binding"/>
    <property type="evidence" value="ECO:0007669"/>
    <property type="project" value="InterPro"/>
</dbReference>
<dbReference type="PROSITE" id="PS00109">
    <property type="entry name" value="PROTEIN_KINASE_TYR"/>
    <property type="match status" value="1"/>
</dbReference>
<organism evidence="2 3">
    <name type="scientific">Neolentinus lepideus HHB14362 ss-1</name>
    <dbReference type="NCBI Taxonomy" id="1314782"/>
    <lineage>
        <taxon>Eukaryota</taxon>
        <taxon>Fungi</taxon>
        <taxon>Dikarya</taxon>
        <taxon>Basidiomycota</taxon>
        <taxon>Agaricomycotina</taxon>
        <taxon>Agaricomycetes</taxon>
        <taxon>Gloeophyllales</taxon>
        <taxon>Gloeophyllaceae</taxon>
        <taxon>Neolentinus</taxon>
    </lineage>
</organism>
<dbReference type="EMBL" id="KV425636">
    <property type="protein sequence ID" value="KZT19627.1"/>
    <property type="molecule type" value="Genomic_DNA"/>
</dbReference>
<sequence length="195" mass="21914">IDGIRQEGAIYKDLNANGVSNIAQVLCHGDVRGQTTLTADFVNASWAGQNRSLSKHKHYRVVLEAIGRSLDMASSSRAMVKAIRDILVGDLRLHFSAHKEAYEKADILHRDLSYHNIVLIGDGDDERGILIDRDLPRSLTSLDTDDARVRGRTGTWQFISHALLQDPTKKHTIQDDLESSFWTVLWTLLHYIPST</sequence>
<dbReference type="Gene3D" id="1.10.510.10">
    <property type="entry name" value="Transferase(Phosphotransferase) domain 1"/>
    <property type="match status" value="1"/>
</dbReference>
<dbReference type="PROSITE" id="PS50011">
    <property type="entry name" value="PROTEIN_KINASE_DOM"/>
    <property type="match status" value="1"/>
</dbReference>
<dbReference type="PANTHER" id="PTHR38248">
    <property type="entry name" value="FUNK1 6"/>
    <property type="match status" value="1"/>
</dbReference>
<dbReference type="InterPro" id="IPR040976">
    <property type="entry name" value="Pkinase_fungal"/>
</dbReference>
<dbReference type="PANTHER" id="PTHR38248:SF2">
    <property type="entry name" value="FUNK1 11"/>
    <property type="match status" value="1"/>
</dbReference>
<dbReference type="AlphaFoldDB" id="A0A165NGY9"/>
<evidence type="ECO:0000313" key="3">
    <source>
        <dbReference type="Proteomes" id="UP000076761"/>
    </source>
</evidence>
<proteinExistence type="predicted"/>
<feature type="domain" description="Protein kinase" evidence="1">
    <location>
        <begin position="1"/>
        <end position="195"/>
    </location>
</feature>
<evidence type="ECO:0000313" key="2">
    <source>
        <dbReference type="EMBL" id="KZT19627.1"/>
    </source>
</evidence>
<dbReference type="Pfam" id="PF17667">
    <property type="entry name" value="Pkinase_fungal"/>
    <property type="match status" value="1"/>
</dbReference>
<dbReference type="SUPFAM" id="SSF56112">
    <property type="entry name" value="Protein kinase-like (PK-like)"/>
    <property type="match status" value="1"/>
</dbReference>